<dbReference type="Pfam" id="PF02957">
    <property type="entry name" value="TT_ORF2-like"/>
    <property type="match status" value="1"/>
</dbReference>
<sequence length="103" mass="11797">MSSYFKEPLTTTWQLQTQWINTIFTTHDLICSCDDVLRHFLQATLERGCQFDLDYKTKRIIQKCLTSTKDTGKTTTDAALENGIDDLTGEELEKLFAQPEETG</sequence>
<organism evidence="2">
    <name type="scientific">Anellovirus D_HF6_591</name>
    <dbReference type="NCBI Taxonomy" id="3071192"/>
    <lineage>
        <taxon>Viruses</taxon>
        <taxon>Monodnaviria</taxon>
        <taxon>Shotokuvirae</taxon>
        <taxon>Commensaviricota</taxon>
        <taxon>Cardeaviricetes</taxon>
        <taxon>Sanitavirales</taxon>
        <taxon>Anelloviridae</taxon>
    </lineage>
</organism>
<feature type="domain" description="Hepatitis TT virus Orf2/Gyrovirus Vp2 N-terminal" evidence="1">
    <location>
        <begin position="14"/>
        <end position="47"/>
    </location>
</feature>
<name>A0AA50KJ54_9VIRU</name>
<accession>A0AA50KJ54</accession>
<dbReference type="InterPro" id="IPR004118">
    <property type="entry name" value="HEV_TT_vir_Orf2/Gyrovir_Vp2_N"/>
</dbReference>
<protein>
    <submittedName>
        <fullName evidence="2">ORF2</fullName>
    </submittedName>
</protein>
<reference evidence="2" key="1">
    <citation type="submission" date="2023-06" db="EMBL/GenBank/DDBJ databases">
        <title>Characterization of diverse anelloviruses, cressdnaviruses, and phages in the human oral virome in North Carolina.</title>
        <authorList>
            <person name="Paietta E.N."/>
            <person name="Kraberger S."/>
            <person name="Custer J.M."/>
            <person name="Vargas K.L."/>
            <person name="Epsy C."/>
            <person name="Ehmke E."/>
            <person name="Yoder A.D."/>
            <person name="Varsani A."/>
        </authorList>
    </citation>
    <scope>NUCLEOTIDE SEQUENCE</scope>
    <source>
        <strain evidence="2">D_HF6_591</strain>
    </source>
</reference>
<evidence type="ECO:0000259" key="1">
    <source>
        <dbReference type="Pfam" id="PF02957"/>
    </source>
</evidence>
<evidence type="ECO:0000313" key="2">
    <source>
        <dbReference type="EMBL" id="WMC00965.1"/>
    </source>
</evidence>
<dbReference type="EMBL" id="OR148954">
    <property type="protein sequence ID" value="WMC00965.1"/>
    <property type="molecule type" value="Genomic_DNA"/>
</dbReference>
<proteinExistence type="predicted"/>